<dbReference type="OrthoDB" id="1431934at2759"/>
<keyword evidence="8" id="KW-0862">Zinc</keyword>
<gene>
    <name evidence="10" type="ORF">NA56DRAFT_574515</name>
</gene>
<evidence type="ECO:0000256" key="2">
    <source>
        <dbReference type="ARBA" id="ARBA00012251"/>
    </source>
</evidence>
<evidence type="ECO:0000256" key="8">
    <source>
        <dbReference type="ARBA" id="ARBA00022833"/>
    </source>
</evidence>
<evidence type="ECO:0000313" key="11">
    <source>
        <dbReference type="Proteomes" id="UP000235672"/>
    </source>
</evidence>
<dbReference type="Gene3D" id="1.20.120.1750">
    <property type="match status" value="1"/>
</dbReference>
<evidence type="ECO:0000256" key="7">
    <source>
        <dbReference type="ARBA" id="ARBA00022786"/>
    </source>
</evidence>
<dbReference type="CDD" id="cd20335">
    <property type="entry name" value="BRcat_RBR"/>
    <property type="match status" value="1"/>
</dbReference>
<dbReference type="GO" id="GO:0008270">
    <property type="term" value="F:zinc ion binding"/>
    <property type="evidence" value="ECO:0007669"/>
    <property type="project" value="UniProtKB-KW"/>
</dbReference>
<dbReference type="InterPro" id="IPR031127">
    <property type="entry name" value="E3_UB_ligase_RBR"/>
</dbReference>
<dbReference type="InterPro" id="IPR013083">
    <property type="entry name" value="Znf_RING/FYVE/PHD"/>
</dbReference>
<dbReference type="EMBL" id="KZ613486">
    <property type="protein sequence ID" value="PMD20110.1"/>
    <property type="molecule type" value="Genomic_DNA"/>
</dbReference>
<dbReference type="InterPro" id="IPR044066">
    <property type="entry name" value="TRIAD_supradom"/>
</dbReference>
<dbReference type="Proteomes" id="UP000235672">
    <property type="component" value="Unassembled WGS sequence"/>
</dbReference>
<evidence type="ECO:0000256" key="3">
    <source>
        <dbReference type="ARBA" id="ARBA00022679"/>
    </source>
</evidence>
<keyword evidence="3" id="KW-0808">Transferase</keyword>
<dbReference type="PROSITE" id="PS51873">
    <property type="entry name" value="TRIAD"/>
    <property type="match status" value="1"/>
</dbReference>
<evidence type="ECO:0000256" key="5">
    <source>
        <dbReference type="ARBA" id="ARBA00022737"/>
    </source>
</evidence>
<keyword evidence="4" id="KW-0479">Metal-binding</keyword>
<dbReference type="EC" id="2.3.2.31" evidence="2"/>
<reference evidence="10 11" key="1">
    <citation type="submission" date="2016-05" db="EMBL/GenBank/DDBJ databases">
        <title>A degradative enzymes factory behind the ericoid mycorrhizal symbiosis.</title>
        <authorList>
            <consortium name="DOE Joint Genome Institute"/>
            <person name="Martino E."/>
            <person name="Morin E."/>
            <person name="Grelet G."/>
            <person name="Kuo A."/>
            <person name="Kohler A."/>
            <person name="Daghino S."/>
            <person name="Barry K."/>
            <person name="Choi C."/>
            <person name="Cichocki N."/>
            <person name="Clum A."/>
            <person name="Copeland A."/>
            <person name="Hainaut M."/>
            <person name="Haridas S."/>
            <person name="Labutti K."/>
            <person name="Lindquist E."/>
            <person name="Lipzen A."/>
            <person name="Khouja H.-R."/>
            <person name="Murat C."/>
            <person name="Ohm R."/>
            <person name="Olson A."/>
            <person name="Spatafora J."/>
            <person name="Veneault-Fourrey C."/>
            <person name="Henrissat B."/>
            <person name="Grigoriev I."/>
            <person name="Martin F."/>
            <person name="Perotto S."/>
        </authorList>
    </citation>
    <scope>NUCLEOTIDE SEQUENCE [LARGE SCALE GENOMIC DNA]</scope>
    <source>
        <strain evidence="10 11">UAMH 7357</strain>
    </source>
</reference>
<dbReference type="GO" id="GO:0061630">
    <property type="term" value="F:ubiquitin protein ligase activity"/>
    <property type="evidence" value="ECO:0007669"/>
    <property type="project" value="UniProtKB-EC"/>
</dbReference>
<dbReference type="Pfam" id="PF01485">
    <property type="entry name" value="IBR"/>
    <property type="match status" value="1"/>
</dbReference>
<evidence type="ECO:0000313" key="10">
    <source>
        <dbReference type="EMBL" id="PMD20110.1"/>
    </source>
</evidence>
<evidence type="ECO:0000256" key="1">
    <source>
        <dbReference type="ARBA" id="ARBA00001798"/>
    </source>
</evidence>
<proteinExistence type="predicted"/>
<dbReference type="PANTHER" id="PTHR11685">
    <property type="entry name" value="RBR FAMILY RING FINGER AND IBR DOMAIN-CONTAINING"/>
    <property type="match status" value="1"/>
</dbReference>
<dbReference type="InterPro" id="IPR002867">
    <property type="entry name" value="IBR_dom"/>
</dbReference>
<comment type="catalytic activity">
    <reaction evidence="1">
        <text>[E2 ubiquitin-conjugating enzyme]-S-ubiquitinyl-L-cysteine + [acceptor protein]-L-lysine = [E2 ubiquitin-conjugating enzyme]-L-cysteine + [acceptor protein]-N(6)-ubiquitinyl-L-lysine.</text>
        <dbReference type="EC" id="2.3.2.31"/>
    </reaction>
</comment>
<dbReference type="GO" id="GO:0016567">
    <property type="term" value="P:protein ubiquitination"/>
    <property type="evidence" value="ECO:0007669"/>
    <property type="project" value="InterPro"/>
</dbReference>
<keyword evidence="5" id="KW-0677">Repeat</keyword>
<dbReference type="STRING" id="1745343.A0A2J6Q1F6"/>
<evidence type="ECO:0000256" key="4">
    <source>
        <dbReference type="ARBA" id="ARBA00022723"/>
    </source>
</evidence>
<keyword evidence="6" id="KW-0863">Zinc-finger</keyword>
<dbReference type="SUPFAM" id="SSF57850">
    <property type="entry name" value="RING/U-box"/>
    <property type="match status" value="2"/>
</dbReference>
<organism evidence="10 11">
    <name type="scientific">Hyaloscypha hepaticicola</name>
    <dbReference type="NCBI Taxonomy" id="2082293"/>
    <lineage>
        <taxon>Eukaryota</taxon>
        <taxon>Fungi</taxon>
        <taxon>Dikarya</taxon>
        <taxon>Ascomycota</taxon>
        <taxon>Pezizomycotina</taxon>
        <taxon>Leotiomycetes</taxon>
        <taxon>Helotiales</taxon>
        <taxon>Hyaloscyphaceae</taxon>
        <taxon>Hyaloscypha</taxon>
    </lineage>
</organism>
<protein>
    <recommendedName>
        <fullName evidence="2">RBR-type E3 ubiquitin transferase</fullName>
        <ecNumber evidence="2">2.3.2.31</ecNumber>
    </recommendedName>
</protein>
<keyword evidence="11" id="KW-1185">Reference proteome</keyword>
<evidence type="ECO:0000256" key="6">
    <source>
        <dbReference type="ARBA" id="ARBA00022771"/>
    </source>
</evidence>
<dbReference type="SMART" id="SM00647">
    <property type="entry name" value="IBR"/>
    <property type="match status" value="1"/>
</dbReference>
<accession>A0A2J6Q1F6</accession>
<feature type="domain" description="RING-type" evidence="9">
    <location>
        <begin position="8"/>
        <end position="214"/>
    </location>
</feature>
<dbReference type="Gene3D" id="3.30.40.10">
    <property type="entry name" value="Zinc/RING finger domain, C3HC4 (zinc finger)"/>
    <property type="match status" value="1"/>
</dbReference>
<name>A0A2J6Q1F6_9HELO</name>
<sequence length="214" mass="24085">ETGEAEIVLQECRICLDDKPINDFTRITGTCNEIPGACKECVQLWLEERLEGNTWKSVTCLSSGCDELLQHSDWQRLASSELFARYEYLVTKETLDANPDFRYCLNPECNSGQEHVGDPYYPLFVCYVCGYESCAMHNIPWHNNESCEEYELRINPAAQEEASLAEIARTTKKCPGRDEDGGVCGVSIMKNGGCAHMTCKLSSHLELFGIFSNQ</sequence>
<feature type="non-terminal residue" evidence="10">
    <location>
        <position position="1"/>
    </location>
</feature>
<evidence type="ECO:0000259" key="9">
    <source>
        <dbReference type="PROSITE" id="PS51873"/>
    </source>
</evidence>
<keyword evidence="7" id="KW-0833">Ubl conjugation pathway</keyword>
<dbReference type="AlphaFoldDB" id="A0A2J6Q1F6"/>